<dbReference type="InterPro" id="IPR000510">
    <property type="entry name" value="Nase/OxRdtase_comp1"/>
</dbReference>
<evidence type="ECO:0000313" key="2">
    <source>
        <dbReference type="EMBL" id="KIE44555.1"/>
    </source>
</evidence>
<dbReference type="RefSeq" id="WP_039635899.1">
    <property type="nucleotide sequence ID" value="NZ_AYSO01000020.1"/>
</dbReference>
<dbReference type="PANTHER" id="PTHR42846:SF1">
    <property type="entry name" value="NI-SIROHYDROCHLORIN A,C-DIAMIDE REDUCTIVE CYCLASE COMPLEX, COMPONENT CFBD"/>
    <property type="match status" value="1"/>
</dbReference>
<accession>A0A0C1UAH5</accession>
<name>A0A0C1UAH5_9CLOT</name>
<dbReference type="Proteomes" id="UP000031366">
    <property type="component" value="Unassembled WGS sequence"/>
</dbReference>
<dbReference type="CDD" id="cd00316">
    <property type="entry name" value="Oxidoreductase_nitrogenase"/>
    <property type="match status" value="1"/>
</dbReference>
<dbReference type="Pfam" id="PF00148">
    <property type="entry name" value="Oxidored_nitro"/>
    <property type="match status" value="1"/>
</dbReference>
<dbReference type="STRING" id="29341.RSJ17_18430"/>
<dbReference type="Gene3D" id="3.40.50.1980">
    <property type="entry name" value="Nitrogenase molybdenum iron protein domain"/>
    <property type="match status" value="2"/>
</dbReference>
<dbReference type="SUPFAM" id="SSF53807">
    <property type="entry name" value="Helical backbone' metal receptor"/>
    <property type="match status" value="1"/>
</dbReference>
<sequence length="402" mass="45909">MALYKYYPIPSDRMGSLWTLLPIKNAYILEFGTSGTTRFELNSFARMQGEQNSKIFTTHLDETDIALGEMTRLDKAIDEIIKAHNPPVLFVMPSTLSATMGSDIAMNCRKYQKKYSNTQIIPIKNDGFQGNWTMGIRDTLDILVKTLPVDVKKTENLTFNIIGSCADDFNYLSDIYEIKRILKECFNAKPICIMTSDTDISDIKSMGASHVNIVLRNEGINAAKTLENRFGTPYVFGKPYGLKRTLQWIEKISETLKIKYNDEFINSEVNELETSLKVASSYTAQFNKPSIVMGGHFDVVSGIRDFLKDEAGFNISYAWCTSPDMKTDSIPFYKENQWEEIIKKENYQILMGNAVTLSLCKNKCKKIQIDIPNYEFYFLKYPYTPYVGFRGALHLLNKCLNP</sequence>
<comment type="caution">
    <text evidence="2">The sequence shown here is derived from an EMBL/GenBank/DDBJ whole genome shotgun (WGS) entry which is preliminary data.</text>
</comment>
<gene>
    <name evidence="2" type="ORF">U732_189</name>
</gene>
<dbReference type="PANTHER" id="PTHR42846">
    <property type="entry name" value="NI-SIROHYDROCHLORIN A,C-DIAMIDE REDUCTIVE CYCLASE COMPLEX, COMPONENT CFBD"/>
    <property type="match status" value="1"/>
</dbReference>
<feature type="domain" description="Nitrogenase/oxidoreductase component 1" evidence="1">
    <location>
        <begin position="13"/>
        <end position="401"/>
    </location>
</feature>
<evidence type="ECO:0000313" key="3">
    <source>
        <dbReference type="Proteomes" id="UP000031366"/>
    </source>
</evidence>
<dbReference type="EMBL" id="AYSO01000020">
    <property type="protein sequence ID" value="KIE44555.1"/>
    <property type="molecule type" value="Genomic_DNA"/>
</dbReference>
<keyword evidence="3" id="KW-1185">Reference proteome</keyword>
<evidence type="ECO:0000259" key="1">
    <source>
        <dbReference type="Pfam" id="PF00148"/>
    </source>
</evidence>
<dbReference type="AlphaFoldDB" id="A0A0C1UAH5"/>
<proteinExistence type="predicted"/>
<organism evidence="2 3">
    <name type="scientific">Clostridium argentinense CDC 2741</name>
    <dbReference type="NCBI Taxonomy" id="1418104"/>
    <lineage>
        <taxon>Bacteria</taxon>
        <taxon>Bacillati</taxon>
        <taxon>Bacillota</taxon>
        <taxon>Clostridia</taxon>
        <taxon>Eubacteriales</taxon>
        <taxon>Clostridiaceae</taxon>
        <taxon>Clostridium</taxon>
    </lineage>
</organism>
<dbReference type="OrthoDB" id="3199475at2"/>
<reference evidence="2 3" key="1">
    <citation type="journal article" date="2015" name="Infect. Genet. Evol.">
        <title>Genomic sequences of six botulinum neurotoxin-producing strains representing three clostridial species illustrate the mobility and diversity of botulinum neurotoxin genes.</title>
        <authorList>
            <person name="Smith T.J."/>
            <person name="Hill K.K."/>
            <person name="Xie G."/>
            <person name="Foley B.T."/>
            <person name="Williamson C.H."/>
            <person name="Foster J.T."/>
            <person name="Johnson S.L."/>
            <person name="Chertkov O."/>
            <person name="Teshima H."/>
            <person name="Gibbons H.S."/>
            <person name="Johnsky L.A."/>
            <person name="Karavis M.A."/>
            <person name="Smith L.A."/>
        </authorList>
    </citation>
    <scope>NUCLEOTIDE SEQUENCE [LARGE SCALE GENOMIC DNA]</scope>
    <source>
        <strain evidence="2 3">CDC 2741</strain>
    </source>
</reference>
<dbReference type="GO" id="GO:0016491">
    <property type="term" value="F:oxidoreductase activity"/>
    <property type="evidence" value="ECO:0007669"/>
    <property type="project" value="InterPro"/>
</dbReference>
<protein>
    <submittedName>
        <fullName evidence="2">Nitrogenase component 1 type Oxidoreductase family protein</fullName>
    </submittedName>
</protein>
<dbReference type="InterPro" id="IPR052673">
    <property type="entry name" value="Ni-siroh_cyclase_CfbD"/>
</dbReference>